<evidence type="ECO:0000256" key="1">
    <source>
        <dbReference type="ARBA" id="ARBA00004239"/>
    </source>
</evidence>
<dbReference type="EMBL" id="JAGKQH010000018">
    <property type="protein sequence ID" value="KAG6574002.1"/>
    <property type="molecule type" value="Genomic_DNA"/>
</dbReference>
<feature type="non-terminal residue" evidence="6">
    <location>
        <position position="1"/>
    </location>
</feature>
<comment type="caution">
    <text evidence="6">The sequence shown here is derived from an EMBL/GenBank/DDBJ whole genome shotgun (WGS) entry which is preliminary data.</text>
</comment>
<proteinExistence type="predicted"/>
<feature type="chain" id="PRO_5043316423" evidence="5">
    <location>
        <begin position="27"/>
        <end position="85"/>
    </location>
</feature>
<accession>A0AAV6M2W7</accession>
<dbReference type="GO" id="GO:0005576">
    <property type="term" value="C:extracellular region"/>
    <property type="evidence" value="ECO:0007669"/>
    <property type="project" value="UniProtKB-SubCell"/>
</dbReference>
<sequence length="85" mass="9033">MASSSSNNPVAIVVLALLLLSGFCSATRPLKPTGPEMDSGQVGLNYKTGFRYRGETFSFLPRNIPIPPSAPSDRHNSVVDSVPSN</sequence>
<comment type="subcellular location">
    <subcellularLocation>
        <location evidence="1">Secreted</location>
        <location evidence="1">Extracellular space</location>
    </subcellularLocation>
</comment>
<dbReference type="InterPro" id="IPR039639">
    <property type="entry name" value="IDA-like"/>
</dbReference>
<evidence type="ECO:0000313" key="6">
    <source>
        <dbReference type="EMBL" id="KAG6574002.1"/>
    </source>
</evidence>
<dbReference type="GO" id="GO:0010227">
    <property type="term" value="P:floral organ abscission"/>
    <property type="evidence" value="ECO:0007669"/>
    <property type="project" value="InterPro"/>
</dbReference>
<organism evidence="6 7">
    <name type="scientific">Cucurbita argyrosperma subsp. sororia</name>
    <dbReference type="NCBI Taxonomy" id="37648"/>
    <lineage>
        <taxon>Eukaryota</taxon>
        <taxon>Viridiplantae</taxon>
        <taxon>Streptophyta</taxon>
        <taxon>Embryophyta</taxon>
        <taxon>Tracheophyta</taxon>
        <taxon>Spermatophyta</taxon>
        <taxon>Magnoliopsida</taxon>
        <taxon>eudicotyledons</taxon>
        <taxon>Gunneridae</taxon>
        <taxon>Pentapetalae</taxon>
        <taxon>rosids</taxon>
        <taxon>fabids</taxon>
        <taxon>Cucurbitales</taxon>
        <taxon>Cucurbitaceae</taxon>
        <taxon>Cucurbiteae</taxon>
        <taxon>Cucurbita</taxon>
    </lineage>
</organism>
<keyword evidence="7" id="KW-1185">Reference proteome</keyword>
<keyword evidence="2" id="KW-0964">Secreted</keyword>
<protein>
    <submittedName>
        <fullName evidence="6">Protein IDA</fullName>
    </submittedName>
</protein>
<dbReference type="Proteomes" id="UP000685013">
    <property type="component" value="Chromosome 18"/>
</dbReference>
<reference evidence="6 7" key="1">
    <citation type="journal article" date="2021" name="Hortic Res">
        <title>The domestication of Cucurbita argyrosperma as revealed by the genome of its wild relative.</title>
        <authorList>
            <person name="Barrera-Redondo J."/>
            <person name="Sanchez-de la Vega G."/>
            <person name="Aguirre-Liguori J.A."/>
            <person name="Castellanos-Morales G."/>
            <person name="Gutierrez-Guerrero Y.T."/>
            <person name="Aguirre-Dugua X."/>
            <person name="Aguirre-Planter E."/>
            <person name="Tenaillon M.I."/>
            <person name="Lira-Saade R."/>
            <person name="Eguiarte L.E."/>
        </authorList>
    </citation>
    <scope>NUCLEOTIDE SEQUENCE [LARGE SCALE GENOMIC DNA]</scope>
    <source>
        <strain evidence="6">JBR-2021</strain>
    </source>
</reference>
<evidence type="ECO:0000313" key="7">
    <source>
        <dbReference type="Proteomes" id="UP000685013"/>
    </source>
</evidence>
<evidence type="ECO:0000256" key="5">
    <source>
        <dbReference type="SAM" id="SignalP"/>
    </source>
</evidence>
<evidence type="ECO:0000256" key="4">
    <source>
        <dbReference type="SAM" id="MobiDB-lite"/>
    </source>
</evidence>
<dbReference type="PANTHER" id="PTHR33599">
    <property type="entry name" value="PROTEIN IDA-LIKE 5"/>
    <property type="match status" value="1"/>
</dbReference>
<feature type="region of interest" description="Disordered" evidence="4">
    <location>
        <begin position="65"/>
        <end position="85"/>
    </location>
</feature>
<dbReference type="PANTHER" id="PTHR33599:SF20">
    <property type="entry name" value="PROTEIN IDA"/>
    <property type="match status" value="1"/>
</dbReference>
<dbReference type="AlphaFoldDB" id="A0AAV6M2W7"/>
<evidence type="ECO:0000256" key="3">
    <source>
        <dbReference type="ARBA" id="ARBA00022729"/>
    </source>
</evidence>
<gene>
    <name evidence="6" type="primary">IDA</name>
    <name evidence="6" type="ORF">SDJN03_27889</name>
</gene>
<evidence type="ECO:0000256" key="2">
    <source>
        <dbReference type="ARBA" id="ARBA00022525"/>
    </source>
</evidence>
<keyword evidence="3 5" id="KW-0732">Signal</keyword>
<feature type="signal peptide" evidence="5">
    <location>
        <begin position="1"/>
        <end position="26"/>
    </location>
</feature>
<name>A0AAV6M2W7_9ROSI</name>